<feature type="domain" description="WxL Interacting Protein host binding" evidence="3">
    <location>
        <begin position="162"/>
        <end position="306"/>
    </location>
</feature>
<dbReference type="Pfam" id="PF11797">
    <property type="entry name" value="WxLIP_HBD"/>
    <property type="match status" value="1"/>
</dbReference>
<keyword evidence="1" id="KW-0472">Membrane</keyword>
<gene>
    <name evidence="4" type="ORF">CBF32_08235</name>
</gene>
<dbReference type="RefSeq" id="WP_114289824.1">
    <property type="nucleotide sequence ID" value="NZ_CP081461.1"/>
</dbReference>
<evidence type="ECO:0000259" key="2">
    <source>
        <dbReference type="Pfam" id="PF06030"/>
    </source>
</evidence>
<feature type="transmembrane region" description="Helical" evidence="1">
    <location>
        <begin position="319"/>
        <end position="341"/>
    </location>
</feature>
<protein>
    <recommendedName>
        <fullName evidence="6">DUF3324 domain-containing protein</fullName>
    </recommendedName>
</protein>
<dbReference type="AlphaFoldDB" id="A0A369AUR3"/>
<keyword evidence="1" id="KW-1133">Transmembrane helix</keyword>
<sequence>MNFLKKIILFGIIMVTSILGFSLSVNANEVGFSVEPVLPNNQIDAQSGYFHLLMKQGDSQKLQVKLKNTKDQEVKLTAWVASAKTNVNGVVDYSDNKSEVDDSLQHDLSQLVEIEKDIVLPPNSEKIIDVIVKMPEARVEGIIAGGLTFEEKKASETENISSQTGIKNKFSYVIALLIQQEKEITIEPELSIGKVEPTQLNTKSAISAEIRNVTSVFLNNMSIAVKITDKNSKEVIFEEDKTNLQMAPNTTMNFPLFLNGKKLEPGKYHYEAFISGTNGSDEADSKEWELSSDFTIEKEVAKELNKTDTQQKDEKTLSWWVWLLIISNILLVVALVTFLVLKNKKSKKAQKKKKRKKKKKK</sequence>
<dbReference type="GeneID" id="63146652"/>
<dbReference type="InterPro" id="IPR021759">
    <property type="entry name" value="WxLIP_HBD"/>
</dbReference>
<dbReference type="EMBL" id="NGJX01000007">
    <property type="protein sequence ID" value="RSU01506.1"/>
    <property type="molecule type" value="Genomic_DNA"/>
</dbReference>
<dbReference type="OrthoDB" id="2148359at2"/>
<dbReference type="InterPro" id="IPR010317">
    <property type="entry name" value="WxLIP_PGBD"/>
</dbReference>
<evidence type="ECO:0000256" key="1">
    <source>
        <dbReference type="SAM" id="Phobius"/>
    </source>
</evidence>
<dbReference type="Proteomes" id="UP000288197">
    <property type="component" value="Unassembled WGS sequence"/>
</dbReference>
<accession>A0A369AUR3</accession>
<organism evidence="4 5">
    <name type="scientific">Vagococcus fluvialis</name>
    <dbReference type="NCBI Taxonomy" id="2738"/>
    <lineage>
        <taxon>Bacteria</taxon>
        <taxon>Bacillati</taxon>
        <taxon>Bacillota</taxon>
        <taxon>Bacilli</taxon>
        <taxon>Lactobacillales</taxon>
        <taxon>Enterococcaceae</taxon>
        <taxon>Vagococcus</taxon>
    </lineage>
</organism>
<keyword evidence="1" id="KW-0812">Transmembrane</keyword>
<proteinExistence type="predicted"/>
<keyword evidence="5" id="KW-1185">Reference proteome</keyword>
<evidence type="ECO:0000313" key="4">
    <source>
        <dbReference type="EMBL" id="RSU01506.1"/>
    </source>
</evidence>
<comment type="caution">
    <text evidence="4">The sequence shown here is derived from an EMBL/GenBank/DDBJ whole genome shotgun (WGS) entry which is preliminary data.</text>
</comment>
<feature type="domain" description="WxL Interacting Protein peptidoglycan binding" evidence="2">
    <location>
        <begin position="32"/>
        <end position="151"/>
    </location>
</feature>
<name>A0A369AUR3_9ENTE</name>
<evidence type="ECO:0000313" key="5">
    <source>
        <dbReference type="Proteomes" id="UP000288197"/>
    </source>
</evidence>
<reference evidence="4 5" key="1">
    <citation type="submission" date="2017-05" db="EMBL/GenBank/DDBJ databases">
        <title>Vagococcus spp. assemblies.</title>
        <authorList>
            <person name="Gulvik C.A."/>
        </authorList>
    </citation>
    <scope>NUCLEOTIDE SEQUENCE [LARGE SCALE GENOMIC DNA]</scope>
    <source>
        <strain evidence="4 5">NCFB 2497</strain>
    </source>
</reference>
<evidence type="ECO:0000259" key="3">
    <source>
        <dbReference type="Pfam" id="PF11797"/>
    </source>
</evidence>
<evidence type="ECO:0008006" key="6">
    <source>
        <dbReference type="Google" id="ProtNLM"/>
    </source>
</evidence>
<dbReference type="Pfam" id="PF06030">
    <property type="entry name" value="WxLIP_PGBD"/>
    <property type="match status" value="1"/>
</dbReference>